<proteinExistence type="predicted"/>
<accession>A0A8J6AU72</accession>
<sequence length="74" mass="8309">MQSHLTDHQWLTDAEELIACVDPEDYLTRFLFREIPFCARDTLSTKAANILLGLEAIGDDVVGGKHFNLDTMVS</sequence>
<comment type="caution">
    <text evidence="1">The sequence shown here is derived from an EMBL/GenBank/DDBJ whole genome shotgun (WGS) entry which is preliminary data.</text>
</comment>
<dbReference type="EMBL" id="JAHDYR010000012">
    <property type="protein sequence ID" value="KAG9394816.1"/>
    <property type="molecule type" value="Genomic_DNA"/>
</dbReference>
<gene>
    <name evidence="1" type="ORF">J8273_0016</name>
</gene>
<evidence type="ECO:0000313" key="1">
    <source>
        <dbReference type="EMBL" id="KAG9394816.1"/>
    </source>
</evidence>
<protein>
    <submittedName>
        <fullName evidence="1">Uncharacterized protein</fullName>
    </submittedName>
</protein>
<evidence type="ECO:0000313" key="2">
    <source>
        <dbReference type="Proteomes" id="UP000717585"/>
    </source>
</evidence>
<organism evidence="1 2">
    <name type="scientific">Carpediemonas membranifera</name>
    <dbReference type="NCBI Taxonomy" id="201153"/>
    <lineage>
        <taxon>Eukaryota</taxon>
        <taxon>Metamonada</taxon>
        <taxon>Carpediemonas-like organisms</taxon>
        <taxon>Carpediemonas</taxon>
    </lineage>
</organism>
<name>A0A8J6AU72_9EUKA</name>
<dbReference type="AlphaFoldDB" id="A0A8J6AU72"/>
<keyword evidence="2" id="KW-1185">Reference proteome</keyword>
<reference evidence="1" key="1">
    <citation type="submission" date="2021-05" db="EMBL/GenBank/DDBJ databases">
        <title>A free-living protist that lacks canonical eukaryotic 1 DNA replication and segregation systems.</title>
        <authorList>
            <person name="Salas-Leiva D.E."/>
            <person name="Tromer E.C."/>
            <person name="Curtis B.A."/>
            <person name="Jerlstrom-Hultqvist J."/>
            <person name="Kolisko M."/>
            <person name="Yi Z."/>
            <person name="Salas-Leiva J.S."/>
            <person name="Gallot-Lavallee L."/>
            <person name="Kops G.J.P.L."/>
            <person name="Archibald J.M."/>
            <person name="Simpson A.G.B."/>
            <person name="Roger A.J."/>
        </authorList>
    </citation>
    <scope>NUCLEOTIDE SEQUENCE</scope>
    <source>
        <strain evidence="1">BICM</strain>
    </source>
</reference>
<dbReference type="Proteomes" id="UP000717585">
    <property type="component" value="Unassembled WGS sequence"/>
</dbReference>